<dbReference type="EMBL" id="FOXP01000013">
    <property type="protein sequence ID" value="SFP96426.1"/>
    <property type="molecule type" value="Genomic_DNA"/>
</dbReference>
<sequence length="338" mass="37035">MRLIAIEEHILPVEVRDAWAAAPPPHDPVSAIADIGETGERLADLCEGRLALMDEQGVDVQVLSLTTPGLHNLEPGPAVELARRTNDLIADACARRPDRFQGFAALPTSDPDAAPRELERAVKELGLKGALLCGRTRDRHLDHAALRPLLANAAALGVPLFIHPQTPAPAVREASYSGISERADLALSAFGLGWHYEAGLEWVRLVAAGVFDELPNLQIILGHWGEVVLFYIERTGAVLDRALDLDRSLAECARRNLYVTGSGMWSESYLRRCLEIVGPKRLLFSTDFPYQYQPGGKPRRFIESLDLDGATRNGLAHGNWERLIKDAGSPKECARQQA</sequence>
<dbReference type="InterPro" id="IPR032465">
    <property type="entry name" value="ACMSD"/>
</dbReference>
<dbReference type="OrthoDB" id="149172at2"/>
<accession>A0A1I5UP76</accession>
<dbReference type="Pfam" id="PF04909">
    <property type="entry name" value="Amidohydro_2"/>
    <property type="match status" value="1"/>
</dbReference>
<feature type="domain" description="Amidohydrolase-related" evidence="2">
    <location>
        <begin position="39"/>
        <end position="323"/>
    </location>
</feature>
<dbReference type="STRING" id="634430.SAMN04488241_1132"/>
<evidence type="ECO:0000313" key="3">
    <source>
        <dbReference type="EMBL" id="SFP96426.1"/>
    </source>
</evidence>
<reference evidence="3 4" key="1">
    <citation type="submission" date="2016-10" db="EMBL/GenBank/DDBJ databases">
        <authorList>
            <person name="de Groot N.N."/>
        </authorList>
    </citation>
    <scope>NUCLEOTIDE SEQUENCE [LARGE SCALE GENOMIC DNA]</scope>
    <source>
        <strain evidence="3 4">CGMCC 1.9113</strain>
    </source>
</reference>
<evidence type="ECO:0000259" key="2">
    <source>
        <dbReference type="Pfam" id="PF04909"/>
    </source>
</evidence>
<dbReference type="InterPro" id="IPR006680">
    <property type="entry name" value="Amidohydro-rel"/>
</dbReference>
<dbReference type="AlphaFoldDB" id="A0A1I5UP76"/>
<evidence type="ECO:0000313" key="4">
    <source>
        <dbReference type="Proteomes" id="UP000199586"/>
    </source>
</evidence>
<keyword evidence="4" id="KW-1185">Reference proteome</keyword>
<name>A0A1I5UP76_9SPHN</name>
<dbReference type="GO" id="GO:0016831">
    <property type="term" value="F:carboxy-lyase activity"/>
    <property type="evidence" value="ECO:0007669"/>
    <property type="project" value="InterPro"/>
</dbReference>
<dbReference type="SUPFAM" id="SSF51556">
    <property type="entry name" value="Metallo-dependent hydrolases"/>
    <property type="match status" value="1"/>
</dbReference>
<dbReference type="Proteomes" id="UP000199586">
    <property type="component" value="Unassembled WGS sequence"/>
</dbReference>
<gene>
    <name evidence="3" type="ORF">SAMN04488241_1132</name>
</gene>
<organism evidence="3 4">
    <name type="scientific">Sphingomonas rubra</name>
    <dbReference type="NCBI Taxonomy" id="634430"/>
    <lineage>
        <taxon>Bacteria</taxon>
        <taxon>Pseudomonadati</taxon>
        <taxon>Pseudomonadota</taxon>
        <taxon>Alphaproteobacteria</taxon>
        <taxon>Sphingomonadales</taxon>
        <taxon>Sphingomonadaceae</taxon>
        <taxon>Sphingomonas</taxon>
    </lineage>
</organism>
<evidence type="ECO:0000256" key="1">
    <source>
        <dbReference type="ARBA" id="ARBA00023239"/>
    </source>
</evidence>
<dbReference type="PANTHER" id="PTHR21240:SF30">
    <property type="entry name" value="AMIDOHYDROLASE-RELATED DOMAIN-CONTAINING PROTEIN-RELATED"/>
    <property type="match status" value="1"/>
</dbReference>
<dbReference type="GO" id="GO:0005829">
    <property type="term" value="C:cytosol"/>
    <property type="evidence" value="ECO:0007669"/>
    <property type="project" value="TreeGrafter"/>
</dbReference>
<dbReference type="RefSeq" id="WP_093334393.1">
    <property type="nucleotide sequence ID" value="NZ_FOXP01000013.1"/>
</dbReference>
<protein>
    <recommendedName>
        <fullName evidence="2">Amidohydrolase-related domain-containing protein</fullName>
    </recommendedName>
</protein>
<proteinExistence type="predicted"/>
<dbReference type="PANTHER" id="PTHR21240">
    <property type="entry name" value="2-AMINO-3-CARBOXYLMUCONATE-6-SEMIALDEHYDE DECARBOXYLASE"/>
    <property type="match status" value="1"/>
</dbReference>
<dbReference type="Gene3D" id="3.20.20.140">
    <property type="entry name" value="Metal-dependent hydrolases"/>
    <property type="match status" value="1"/>
</dbReference>
<keyword evidence="1" id="KW-0456">Lyase</keyword>
<dbReference type="InterPro" id="IPR032466">
    <property type="entry name" value="Metal_Hydrolase"/>
</dbReference>
<dbReference type="GO" id="GO:0019748">
    <property type="term" value="P:secondary metabolic process"/>
    <property type="evidence" value="ECO:0007669"/>
    <property type="project" value="TreeGrafter"/>
</dbReference>
<dbReference type="GO" id="GO:0016787">
    <property type="term" value="F:hydrolase activity"/>
    <property type="evidence" value="ECO:0007669"/>
    <property type="project" value="InterPro"/>
</dbReference>